<protein>
    <submittedName>
        <fullName evidence="2">Uncharacterized protein</fullName>
    </submittedName>
</protein>
<dbReference type="AlphaFoldDB" id="A0A0D0AT96"/>
<sequence>MAPTKAPEKKSPKDGSGPPATRIVNSSRSPLPQEDIEALPGAVTNFQSAEKYLASVLLRQADEPLTLLHLAGVLFQTTQMTKSIPISVTNAIRAVAFILKRQAASEIAEVVAELAAKHLSEALSSSIVNSVVAAIAPQVAAVHSTAENLRDTLEKSEKLSERIEEALLQRPPSTQTSPMPQPTYSSIAASNLPPSFDKAAARAALRAKQILIDPTPGHSLFPPDATNAVIAKRLSDALIEICSSDTPTGSVRSIQRLRNGGLIVELDNEQLAGWLKGPTGRILLETHLDSSASIRDRTYSVVVQFLLVSYEIEREDFPRLIERENHLQPNAIASIRWIKPPQRRS</sequence>
<evidence type="ECO:0000313" key="3">
    <source>
        <dbReference type="Proteomes" id="UP000054485"/>
    </source>
</evidence>
<keyword evidence="3" id="KW-1185">Reference proteome</keyword>
<evidence type="ECO:0000313" key="2">
    <source>
        <dbReference type="EMBL" id="KIK37467.1"/>
    </source>
</evidence>
<feature type="region of interest" description="Disordered" evidence="1">
    <location>
        <begin position="1"/>
        <end position="32"/>
    </location>
</feature>
<dbReference type="Proteomes" id="UP000054485">
    <property type="component" value="Unassembled WGS sequence"/>
</dbReference>
<proteinExistence type="predicted"/>
<evidence type="ECO:0000256" key="1">
    <source>
        <dbReference type="SAM" id="MobiDB-lite"/>
    </source>
</evidence>
<gene>
    <name evidence="2" type="ORF">CY34DRAFT_92670</name>
</gene>
<name>A0A0D0AT96_9AGAM</name>
<reference evidence="2 3" key="1">
    <citation type="submission" date="2014-04" db="EMBL/GenBank/DDBJ databases">
        <authorList>
            <consortium name="DOE Joint Genome Institute"/>
            <person name="Kuo A."/>
            <person name="Ruytinx J."/>
            <person name="Rineau F."/>
            <person name="Colpaert J."/>
            <person name="Kohler A."/>
            <person name="Nagy L.G."/>
            <person name="Floudas D."/>
            <person name="Copeland A."/>
            <person name="Barry K.W."/>
            <person name="Cichocki N."/>
            <person name="Veneault-Fourrey C."/>
            <person name="LaButti K."/>
            <person name="Lindquist E.A."/>
            <person name="Lipzen A."/>
            <person name="Lundell T."/>
            <person name="Morin E."/>
            <person name="Murat C."/>
            <person name="Sun H."/>
            <person name="Tunlid A."/>
            <person name="Henrissat B."/>
            <person name="Grigoriev I.V."/>
            <person name="Hibbett D.S."/>
            <person name="Martin F."/>
            <person name="Nordberg H.P."/>
            <person name="Cantor M.N."/>
            <person name="Hua S.X."/>
        </authorList>
    </citation>
    <scope>NUCLEOTIDE SEQUENCE [LARGE SCALE GENOMIC DNA]</scope>
    <source>
        <strain evidence="2 3">UH-Slu-Lm8-n1</strain>
    </source>
</reference>
<dbReference type="OrthoDB" id="2800503at2759"/>
<reference evidence="3" key="2">
    <citation type="submission" date="2015-01" db="EMBL/GenBank/DDBJ databases">
        <title>Evolutionary Origins and Diversification of the Mycorrhizal Mutualists.</title>
        <authorList>
            <consortium name="DOE Joint Genome Institute"/>
            <consortium name="Mycorrhizal Genomics Consortium"/>
            <person name="Kohler A."/>
            <person name="Kuo A."/>
            <person name="Nagy L.G."/>
            <person name="Floudas D."/>
            <person name="Copeland A."/>
            <person name="Barry K.W."/>
            <person name="Cichocki N."/>
            <person name="Veneault-Fourrey C."/>
            <person name="LaButti K."/>
            <person name="Lindquist E.A."/>
            <person name="Lipzen A."/>
            <person name="Lundell T."/>
            <person name="Morin E."/>
            <person name="Murat C."/>
            <person name="Riley R."/>
            <person name="Ohm R."/>
            <person name="Sun H."/>
            <person name="Tunlid A."/>
            <person name="Henrissat B."/>
            <person name="Grigoriev I.V."/>
            <person name="Hibbett D.S."/>
            <person name="Martin F."/>
        </authorList>
    </citation>
    <scope>NUCLEOTIDE SEQUENCE [LARGE SCALE GENOMIC DNA]</scope>
    <source>
        <strain evidence="3">UH-Slu-Lm8-n1</strain>
    </source>
</reference>
<dbReference type="EMBL" id="KN835448">
    <property type="protein sequence ID" value="KIK37467.1"/>
    <property type="molecule type" value="Genomic_DNA"/>
</dbReference>
<accession>A0A0D0AT96</accession>
<feature type="non-terminal residue" evidence="2">
    <location>
        <position position="1"/>
    </location>
</feature>
<feature type="compositionally biased region" description="Basic and acidic residues" evidence="1">
    <location>
        <begin position="1"/>
        <end position="13"/>
    </location>
</feature>
<dbReference type="HOGENOM" id="CLU_031133_1_0_1"/>
<dbReference type="STRING" id="930992.A0A0D0AT96"/>
<organism evidence="2 3">
    <name type="scientific">Suillus luteus UH-Slu-Lm8-n1</name>
    <dbReference type="NCBI Taxonomy" id="930992"/>
    <lineage>
        <taxon>Eukaryota</taxon>
        <taxon>Fungi</taxon>
        <taxon>Dikarya</taxon>
        <taxon>Basidiomycota</taxon>
        <taxon>Agaricomycotina</taxon>
        <taxon>Agaricomycetes</taxon>
        <taxon>Agaricomycetidae</taxon>
        <taxon>Boletales</taxon>
        <taxon>Suillineae</taxon>
        <taxon>Suillaceae</taxon>
        <taxon>Suillus</taxon>
    </lineage>
</organism>
<dbReference type="InParanoid" id="A0A0D0AT96"/>